<evidence type="ECO:0000259" key="3">
    <source>
        <dbReference type="Pfam" id="PF12624"/>
    </source>
</evidence>
<organism evidence="4 5">
    <name type="scientific">Phytophthora kernoviae</name>
    <dbReference type="NCBI Taxonomy" id="325452"/>
    <lineage>
        <taxon>Eukaryota</taxon>
        <taxon>Sar</taxon>
        <taxon>Stramenopiles</taxon>
        <taxon>Oomycota</taxon>
        <taxon>Peronosporomycetes</taxon>
        <taxon>Peronosporales</taxon>
        <taxon>Peronosporaceae</taxon>
        <taxon>Phytophthora</taxon>
    </lineage>
</organism>
<evidence type="ECO:0000313" key="5">
    <source>
        <dbReference type="Proteomes" id="UP000277300"/>
    </source>
</evidence>
<dbReference type="Proteomes" id="UP000277300">
    <property type="component" value="Unassembled WGS sequence"/>
</dbReference>
<dbReference type="InterPro" id="IPR026854">
    <property type="entry name" value="VPS13_N"/>
</dbReference>
<dbReference type="AlphaFoldDB" id="A0A3F2RMV2"/>
<feature type="domain" description="Chorein N-terminal" evidence="3">
    <location>
        <begin position="1"/>
        <end position="237"/>
    </location>
</feature>
<accession>A0A3F2RMV2</accession>
<dbReference type="EMBL" id="MBDO02000178">
    <property type="protein sequence ID" value="RLN60751.1"/>
    <property type="molecule type" value="Genomic_DNA"/>
</dbReference>
<comment type="similarity">
    <text evidence="1">Belongs to the VPS13 family.</text>
</comment>
<dbReference type="GO" id="GO:0045053">
    <property type="term" value="P:protein retention in Golgi apparatus"/>
    <property type="evidence" value="ECO:0007669"/>
    <property type="project" value="TreeGrafter"/>
</dbReference>
<keyword evidence="2" id="KW-0813">Transport</keyword>
<dbReference type="OrthoDB" id="124095at2759"/>
<proteinExistence type="inferred from homology"/>
<evidence type="ECO:0000313" key="4">
    <source>
        <dbReference type="EMBL" id="RLN60751.1"/>
    </source>
</evidence>
<dbReference type="InterPro" id="IPR026847">
    <property type="entry name" value="VPS13"/>
</dbReference>
<dbReference type="PANTHER" id="PTHR16166:SF93">
    <property type="entry name" value="INTERMEMBRANE LIPID TRANSFER PROTEIN VPS13"/>
    <property type="match status" value="1"/>
</dbReference>
<reference evidence="4 5" key="1">
    <citation type="submission" date="2018-07" db="EMBL/GenBank/DDBJ databases">
        <title>Genome sequencing of oomycete isolates from Chile give support for New Zealand origin for Phytophthora kernoviae and make available the first Nothophytophthora sp. genome.</title>
        <authorList>
            <person name="Studholme D.J."/>
            <person name="Sanfuentes E."/>
            <person name="Panda P."/>
            <person name="Hill R."/>
            <person name="Sambles C."/>
            <person name="Grant M."/>
            <person name="Williams N.M."/>
            <person name="Mcdougal R.L."/>
        </authorList>
    </citation>
    <scope>NUCLEOTIDE SEQUENCE [LARGE SCALE GENOMIC DNA]</scope>
    <source>
        <strain evidence="4">Chile6</strain>
    </source>
</reference>
<evidence type="ECO:0000256" key="1">
    <source>
        <dbReference type="ARBA" id="ARBA00006545"/>
    </source>
</evidence>
<sequence>MLEKVVESVLEEYVSEWVEGLDSEKMKVALFAGKVEFRDLRMRGAALDKFQLPMKMKSGSVGRLSIKVPWKRLTSQGVKIQVEDVFLVVQPTNLGDAGADEDDDSYLLRTRWAKQQEVRMLEILEKVKSDGTAASGDGDTDGAGDSDPTASWGYRKKILNTILDNVTFEFTNIHIRYEDSKHVASPIPLALGLMIDSIIISTTNANGQAEFVDRAQARTAFVHRRLEMTQASVYSDNIEIPGAKDPKGPSRSGSNIIHPFKLV</sequence>
<dbReference type="Pfam" id="PF12624">
    <property type="entry name" value="VPS13_N"/>
    <property type="match status" value="1"/>
</dbReference>
<comment type="caution">
    <text evidence="4">The sequence shown here is derived from an EMBL/GenBank/DDBJ whole genome shotgun (WGS) entry which is preliminary data.</text>
</comment>
<dbReference type="PANTHER" id="PTHR16166">
    <property type="entry name" value="VACUOLAR PROTEIN SORTING-ASSOCIATED PROTEIN VPS13"/>
    <property type="match status" value="1"/>
</dbReference>
<protein>
    <recommendedName>
        <fullName evidence="3">Chorein N-terminal domain-containing protein</fullName>
    </recommendedName>
</protein>
<dbReference type="GO" id="GO:0006623">
    <property type="term" value="P:protein targeting to vacuole"/>
    <property type="evidence" value="ECO:0007669"/>
    <property type="project" value="TreeGrafter"/>
</dbReference>
<name>A0A3F2RMV2_9STRA</name>
<gene>
    <name evidence="4" type="ORF">BBP00_00005804</name>
</gene>
<evidence type="ECO:0000256" key="2">
    <source>
        <dbReference type="ARBA" id="ARBA00022448"/>
    </source>
</evidence>